<evidence type="ECO:0000256" key="4">
    <source>
        <dbReference type="ARBA" id="ARBA00022679"/>
    </source>
</evidence>
<evidence type="ECO:0000256" key="5">
    <source>
        <dbReference type="ARBA" id="ARBA00022692"/>
    </source>
</evidence>
<keyword evidence="8" id="KW-0564">Palmitate</keyword>
<comment type="subcellular location">
    <subcellularLocation>
        <location evidence="1">Endomembrane system</location>
        <topology evidence="1">Multi-pass membrane protein</topology>
    </subcellularLocation>
</comment>
<feature type="transmembrane region" description="Helical" evidence="13">
    <location>
        <begin position="645"/>
        <end position="666"/>
    </location>
</feature>
<evidence type="ECO:0000256" key="11">
    <source>
        <dbReference type="ARBA" id="ARBA00048048"/>
    </source>
</evidence>
<feature type="region of interest" description="Disordered" evidence="12">
    <location>
        <begin position="162"/>
        <end position="181"/>
    </location>
</feature>
<gene>
    <name evidence="15" type="ORF">VaNZ11_016594</name>
</gene>
<organism evidence="15 16">
    <name type="scientific">Volvox africanus</name>
    <dbReference type="NCBI Taxonomy" id="51714"/>
    <lineage>
        <taxon>Eukaryota</taxon>
        <taxon>Viridiplantae</taxon>
        <taxon>Chlorophyta</taxon>
        <taxon>core chlorophytes</taxon>
        <taxon>Chlorophyceae</taxon>
        <taxon>CS clade</taxon>
        <taxon>Chlamydomonadales</taxon>
        <taxon>Volvocaceae</taxon>
        <taxon>Volvox</taxon>
    </lineage>
</organism>
<feature type="domain" description="Palmitoyltransferase DHHC" evidence="14">
    <location>
        <begin position="811"/>
        <end position="956"/>
    </location>
</feature>
<sequence>MASMPKLPARKSASSQTNQKATGPLSSAAGLHEAMMSQVSSLASNPALQRLMQNPELLETVKERDPMLKRLLEQNPSMNELLAPDKLRSVLSMAKDPAMMLREGPAAVFGGLDSSEQQRAVLQFQSYSQDLQTRLQREQQQMPHMAQSQVRGDVRRVGGEHDHYHHNHHHHHTDQHPWTDGDDPGAAASAAILKMRTRMQQLQQMMMPLPPPPTTTTTTTAMTQQPLSGSTTDASTSAGTSTSVSNSASASRRPWAAGMQPPHQVPTFFNPPSVGKLTLLPPVNVADDDAKSTPAAEATDQVTGGDLDFGGSGGGGYSFTHSEREISLEELPRDVQQQMLALYGVKPSGAVPMSAAASSGDADVDVSGGINTLGMPSFTMWQHEQAAAAAHVAAATPPSIWQSLEHAQTRGSYSTALPLSTPSLDVMDSSGGGGSGGSLGIGGIGRGGYGSPAHVGRQIFQLQHQTHHQHHRHHHNFVAGSGNGMHSGDAPCCRSEHDQGENHQSHHEQQLYDPYGLFVGSPATKMRPRDYYEPVEPNTTWRSPEVQEGYGSLYRRAYSSYCDLFFFPPFFALAALVVAGAPKLPFWLLAGGLVAVALPGTYCFAVVLAGLPREKLPTSRNFLSLIATCEVVYPLVYGWRVLPYWHGLISLTTLTLLCCFAVLPILHLRAATADPGFVSNHQQIQHQQNTEQEQNSPNLRVGQAQEKDGTEEPLLSGPMVDLEAPGTAAPAAAAASAGAAVTAAAVGAAGLGYAMFGLTAPLPGEDGTDERQGLRGGSSGGGGGGGFGKGDAGARLVAASGAATEGGGRAEERQCATCLVPRPLRSKHCQFCNRCVRRFDHHCPAIANCVGEANERSFAAWLFVMWVTQVLVVHVGISYMLQRYLADSGAAAASSAPDTGPLAVLRAVCWAAAGPERGLLLLAGLQALCLIPGTFLAGRQALCILANLTANELINRQRYSYLQDEQGGYCNRFDRGSVLNCFSFWLERNSDWRTQYDDGEREMRRRGVRRLSIWTAGWWFTWLDDYHARTEALNQAVLDVRIQKARRGAAVRAEAAAAAAAAGQAPAEGKEF</sequence>
<keyword evidence="6 13" id="KW-1133">Transmembrane helix</keyword>
<feature type="region of interest" description="Disordered" evidence="12">
    <location>
        <begin position="1"/>
        <end position="29"/>
    </location>
</feature>
<evidence type="ECO:0000313" key="15">
    <source>
        <dbReference type="EMBL" id="GLI71396.1"/>
    </source>
</evidence>
<feature type="region of interest" description="Disordered" evidence="12">
    <location>
        <begin position="764"/>
        <end position="785"/>
    </location>
</feature>
<dbReference type="PANTHER" id="PTHR22883:SF43">
    <property type="entry name" value="PALMITOYLTRANSFERASE APP"/>
    <property type="match status" value="1"/>
</dbReference>
<dbReference type="InterPro" id="IPR001594">
    <property type="entry name" value="Palmitoyltrfase_DHHC"/>
</dbReference>
<evidence type="ECO:0000256" key="7">
    <source>
        <dbReference type="ARBA" id="ARBA00023136"/>
    </source>
</evidence>
<dbReference type="EMBL" id="BSDZ01000112">
    <property type="protein sequence ID" value="GLI71396.1"/>
    <property type="molecule type" value="Genomic_DNA"/>
</dbReference>
<keyword evidence="5 13" id="KW-0812">Transmembrane</keyword>
<feature type="compositionally biased region" description="Low complexity" evidence="12">
    <location>
        <begin position="215"/>
        <end position="251"/>
    </location>
</feature>
<dbReference type="InterPro" id="IPR039859">
    <property type="entry name" value="PFA4/ZDH16/20/ERF2-like"/>
</dbReference>
<accession>A0ABQ5SP42</accession>
<evidence type="ECO:0000313" key="16">
    <source>
        <dbReference type="Proteomes" id="UP001165090"/>
    </source>
</evidence>
<proteinExistence type="inferred from homology"/>
<dbReference type="PROSITE" id="PS50216">
    <property type="entry name" value="DHHC"/>
    <property type="match status" value="1"/>
</dbReference>
<evidence type="ECO:0000256" key="1">
    <source>
        <dbReference type="ARBA" id="ARBA00004127"/>
    </source>
</evidence>
<evidence type="ECO:0000256" key="8">
    <source>
        <dbReference type="ARBA" id="ARBA00023139"/>
    </source>
</evidence>
<name>A0ABQ5SP42_9CHLO</name>
<feature type="compositionally biased region" description="Low complexity" evidence="12">
    <location>
        <begin position="683"/>
        <end position="695"/>
    </location>
</feature>
<evidence type="ECO:0000256" key="9">
    <source>
        <dbReference type="ARBA" id="ARBA00023288"/>
    </source>
</evidence>
<feature type="transmembrane region" description="Helical" evidence="13">
    <location>
        <begin position="858"/>
        <end position="881"/>
    </location>
</feature>
<evidence type="ECO:0000256" key="10">
    <source>
        <dbReference type="ARBA" id="ARBA00023315"/>
    </source>
</evidence>
<protein>
    <recommendedName>
        <fullName evidence="3">protein S-acyltransferase</fullName>
        <ecNumber evidence="3">2.3.1.225</ecNumber>
    </recommendedName>
</protein>
<evidence type="ECO:0000256" key="13">
    <source>
        <dbReference type="SAM" id="Phobius"/>
    </source>
</evidence>
<feature type="compositionally biased region" description="Basic residues" evidence="12">
    <location>
        <begin position="164"/>
        <end position="173"/>
    </location>
</feature>
<evidence type="ECO:0000256" key="6">
    <source>
        <dbReference type="ARBA" id="ARBA00022989"/>
    </source>
</evidence>
<comment type="similarity">
    <text evidence="2">Belongs to the DHHC palmitoyltransferase family.</text>
</comment>
<reference evidence="15 16" key="1">
    <citation type="journal article" date="2023" name="IScience">
        <title>Expanded male sex-determining region conserved during the evolution of homothallism in the green alga Volvox.</title>
        <authorList>
            <person name="Yamamoto K."/>
            <person name="Matsuzaki R."/>
            <person name="Mahakham W."/>
            <person name="Heman W."/>
            <person name="Sekimoto H."/>
            <person name="Kawachi M."/>
            <person name="Minakuchi Y."/>
            <person name="Toyoda A."/>
            <person name="Nozaki H."/>
        </authorList>
    </citation>
    <scope>NUCLEOTIDE SEQUENCE [LARGE SCALE GENOMIC DNA]</scope>
    <source>
        <strain evidence="15 16">NIES-4468</strain>
    </source>
</reference>
<dbReference type="PANTHER" id="PTHR22883">
    <property type="entry name" value="ZINC FINGER DHHC DOMAIN CONTAINING PROTEIN"/>
    <property type="match status" value="1"/>
</dbReference>
<feature type="compositionally biased region" description="Polar residues" evidence="12">
    <location>
        <begin position="12"/>
        <end position="25"/>
    </location>
</feature>
<dbReference type="Pfam" id="PF01529">
    <property type="entry name" value="DHHC"/>
    <property type="match status" value="1"/>
</dbReference>
<keyword evidence="9" id="KW-0449">Lipoprotein</keyword>
<dbReference type="Pfam" id="PF23195">
    <property type="entry name" value="UBQLN1"/>
    <property type="match status" value="1"/>
</dbReference>
<dbReference type="EC" id="2.3.1.225" evidence="3"/>
<evidence type="ECO:0000256" key="2">
    <source>
        <dbReference type="ARBA" id="ARBA00008574"/>
    </source>
</evidence>
<keyword evidence="7 13" id="KW-0472">Membrane</keyword>
<evidence type="ECO:0000256" key="3">
    <source>
        <dbReference type="ARBA" id="ARBA00012210"/>
    </source>
</evidence>
<keyword evidence="4" id="KW-0808">Transferase</keyword>
<keyword evidence="10" id="KW-0012">Acyltransferase</keyword>
<feature type="compositionally biased region" description="Gly residues" evidence="12">
    <location>
        <begin position="774"/>
        <end position="785"/>
    </location>
</feature>
<comment type="caution">
    <text evidence="15">The sequence shown here is derived from an EMBL/GenBank/DDBJ whole genome shotgun (WGS) entry which is preliminary data.</text>
</comment>
<evidence type="ECO:0000259" key="14">
    <source>
        <dbReference type="Pfam" id="PF01529"/>
    </source>
</evidence>
<evidence type="ECO:0000256" key="12">
    <source>
        <dbReference type="SAM" id="MobiDB-lite"/>
    </source>
</evidence>
<feature type="transmembrane region" description="Helical" evidence="13">
    <location>
        <begin position="561"/>
        <end position="581"/>
    </location>
</feature>
<keyword evidence="16" id="KW-1185">Reference proteome</keyword>
<feature type="region of interest" description="Disordered" evidence="12">
    <location>
        <begin position="683"/>
        <end position="716"/>
    </location>
</feature>
<feature type="transmembrane region" description="Helical" evidence="13">
    <location>
        <begin position="587"/>
        <end position="610"/>
    </location>
</feature>
<dbReference type="Proteomes" id="UP001165090">
    <property type="component" value="Unassembled WGS sequence"/>
</dbReference>
<feature type="region of interest" description="Disordered" evidence="12">
    <location>
        <begin position="210"/>
        <end position="260"/>
    </location>
</feature>
<comment type="catalytic activity">
    <reaction evidence="11">
        <text>L-cysteinyl-[protein] + hexadecanoyl-CoA = S-hexadecanoyl-L-cysteinyl-[protein] + CoA</text>
        <dbReference type="Rhea" id="RHEA:36683"/>
        <dbReference type="Rhea" id="RHEA-COMP:10131"/>
        <dbReference type="Rhea" id="RHEA-COMP:11032"/>
        <dbReference type="ChEBI" id="CHEBI:29950"/>
        <dbReference type="ChEBI" id="CHEBI:57287"/>
        <dbReference type="ChEBI" id="CHEBI:57379"/>
        <dbReference type="ChEBI" id="CHEBI:74151"/>
        <dbReference type="EC" id="2.3.1.225"/>
    </reaction>
</comment>